<protein>
    <submittedName>
        <fullName evidence="4">Ankyrinlike protein putative</fullName>
    </submittedName>
</protein>
<dbReference type="PANTHER" id="PTHR24198:SF165">
    <property type="entry name" value="ANKYRIN REPEAT-CONTAINING PROTEIN-RELATED"/>
    <property type="match status" value="1"/>
</dbReference>
<gene>
    <name evidence="4" type="primary">AlNc14C77G5143</name>
    <name evidence="4" type="ORF">ALNC14_058680</name>
</gene>
<proteinExistence type="predicted"/>
<feature type="repeat" description="ANK" evidence="3">
    <location>
        <begin position="92"/>
        <end position="124"/>
    </location>
</feature>
<feature type="repeat" description="ANK" evidence="3">
    <location>
        <begin position="368"/>
        <end position="400"/>
    </location>
</feature>
<sequence length="491" mass="54671">MPILKSNSHIMEKRQLRNPRQRKSVSFADRVVMEKKRSEGPCQSTTLDPHHMVECPPLHAACLKNDIFVVKHILSYYQKESMLSVVNSTCHCGTSPLQTACRFGYFQLAQMLLLHGADPNSSNFLDFSDSCFQLCIMREDLALMRLLIDNAYRILDADVSVAMSTGNSGAIKEILVALKSSFDRDQDVPDGDPLRRLYRIASMVTQDNKCSQLLRYIVKCDQDPKSQQEAIFCVVEAVQNAQYSLLYHIAKRLGGRKWLWQYRHESTGKTLLHDAVIHGDPRIMNILLRLGVDANARDHEGVNPLYIACARGHQEAAKLLLEAGASASTSVGPNAQTPLHIAAQENRLECVKLLLQQEAVDIDARTLDHCTALHLACQSGNTAVADCLLKCGANPHAVTVFNETSLLKADRMSHSSTVKLLQKHCQPPMRFNAKSVTSVGNMSQTLTTSPIGGSLCQCFESWTRFFANKKRYLDISVRRSTLLGASKTQKS</sequence>
<reference evidence="4" key="1">
    <citation type="journal article" date="2011" name="PLoS Biol.">
        <title>Gene gain and loss during evolution of obligate parasitism in the white rust pathogen of Arabidopsis thaliana.</title>
        <authorList>
            <person name="Kemen E."/>
            <person name="Gardiner A."/>
            <person name="Schultz-Larsen T."/>
            <person name="Kemen A.C."/>
            <person name="Balmuth A.L."/>
            <person name="Robert-Seilaniantz A."/>
            <person name="Bailey K."/>
            <person name="Holub E."/>
            <person name="Studholme D.J."/>
            <person name="Maclean D."/>
            <person name="Jones J.D."/>
        </authorList>
    </citation>
    <scope>NUCLEOTIDE SEQUENCE</scope>
</reference>
<accession>F0WEU3</accession>
<dbReference type="Pfam" id="PF00023">
    <property type="entry name" value="Ank"/>
    <property type="match status" value="1"/>
</dbReference>
<name>F0WEU3_9STRA</name>
<dbReference type="InterPro" id="IPR002110">
    <property type="entry name" value="Ankyrin_rpt"/>
</dbReference>
<dbReference type="PROSITE" id="PS50297">
    <property type="entry name" value="ANK_REP_REGION"/>
    <property type="match status" value="5"/>
</dbReference>
<keyword evidence="2 3" id="KW-0040">ANK repeat</keyword>
<evidence type="ECO:0000256" key="2">
    <source>
        <dbReference type="ARBA" id="ARBA00023043"/>
    </source>
</evidence>
<feature type="repeat" description="ANK" evidence="3">
    <location>
        <begin position="300"/>
        <end position="332"/>
    </location>
</feature>
<evidence type="ECO:0000256" key="3">
    <source>
        <dbReference type="PROSITE-ProRule" id="PRU00023"/>
    </source>
</evidence>
<dbReference type="Pfam" id="PF12796">
    <property type="entry name" value="Ank_2"/>
    <property type="match status" value="2"/>
</dbReference>
<dbReference type="InterPro" id="IPR036770">
    <property type="entry name" value="Ankyrin_rpt-contain_sf"/>
</dbReference>
<dbReference type="Gene3D" id="1.25.40.20">
    <property type="entry name" value="Ankyrin repeat-containing domain"/>
    <property type="match status" value="3"/>
</dbReference>
<dbReference type="EMBL" id="FR824122">
    <property type="protein sequence ID" value="CCA19725.1"/>
    <property type="molecule type" value="Genomic_DNA"/>
</dbReference>
<organism evidence="4">
    <name type="scientific">Albugo laibachii Nc14</name>
    <dbReference type="NCBI Taxonomy" id="890382"/>
    <lineage>
        <taxon>Eukaryota</taxon>
        <taxon>Sar</taxon>
        <taxon>Stramenopiles</taxon>
        <taxon>Oomycota</taxon>
        <taxon>Peronosporomycetes</taxon>
        <taxon>Albuginales</taxon>
        <taxon>Albuginaceae</taxon>
        <taxon>Albugo</taxon>
    </lineage>
</organism>
<dbReference type="SMART" id="SM00248">
    <property type="entry name" value="ANK"/>
    <property type="match status" value="7"/>
</dbReference>
<dbReference type="PROSITE" id="PS50088">
    <property type="entry name" value="ANK_REPEAT"/>
    <property type="match status" value="5"/>
</dbReference>
<dbReference type="HOGENOM" id="CLU_555995_0_0_1"/>
<evidence type="ECO:0000256" key="1">
    <source>
        <dbReference type="ARBA" id="ARBA00022737"/>
    </source>
</evidence>
<reference evidence="4" key="2">
    <citation type="submission" date="2011-02" db="EMBL/GenBank/DDBJ databases">
        <authorList>
            <person name="MacLean D."/>
        </authorList>
    </citation>
    <scope>NUCLEOTIDE SEQUENCE</scope>
</reference>
<keyword evidence="1" id="KW-0677">Repeat</keyword>
<dbReference type="PANTHER" id="PTHR24198">
    <property type="entry name" value="ANKYRIN REPEAT AND PROTEIN KINASE DOMAIN-CONTAINING PROTEIN"/>
    <property type="match status" value="1"/>
</dbReference>
<dbReference type="SUPFAM" id="SSF48403">
    <property type="entry name" value="Ankyrin repeat"/>
    <property type="match status" value="1"/>
</dbReference>
<feature type="repeat" description="ANK" evidence="3">
    <location>
        <begin position="334"/>
        <end position="359"/>
    </location>
</feature>
<feature type="repeat" description="ANK" evidence="3">
    <location>
        <begin position="267"/>
        <end position="299"/>
    </location>
</feature>
<evidence type="ECO:0000313" key="4">
    <source>
        <dbReference type="EMBL" id="CCA19725.1"/>
    </source>
</evidence>
<dbReference type="AlphaFoldDB" id="F0WEU3"/>